<evidence type="ECO:0000313" key="4">
    <source>
        <dbReference type="Proteomes" id="UP001140502"/>
    </source>
</evidence>
<dbReference type="OrthoDB" id="5040307at2759"/>
<accession>A0A9W8TDP5</accession>
<keyword evidence="4" id="KW-1185">Reference proteome</keyword>
<organism evidence="3 4">
    <name type="scientific">Fusarium piperis</name>
    <dbReference type="NCBI Taxonomy" id="1435070"/>
    <lineage>
        <taxon>Eukaryota</taxon>
        <taxon>Fungi</taxon>
        <taxon>Dikarya</taxon>
        <taxon>Ascomycota</taxon>
        <taxon>Pezizomycotina</taxon>
        <taxon>Sordariomycetes</taxon>
        <taxon>Hypocreomycetidae</taxon>
        <taxon>Hypocreales</taxon>
        <taxon>Nectriaceae</taxon>
        <taxon>Fusarium</taxon>
        <taxon>Fusarium solani species complex</taxon>
    </lineage>
</organism>
<gene>
    <name evidence="3" type="ORF">N0V84_011855</name>
</gene>
<feature type="region of interest" description="Disordered" evidence="2">
    <location>
        <begin position="167"/>
        <end position="187"/>
    </location>
</feature>
<evidence type="ECO:0000256" key="2">
    <source>
        <dbReference type="SAM" id="MobiDB-lite"/>
    </source>
</evidence>
<keyword evidence="1" id="KW-0175">Coiled coil</keyword>
<reference evidence="3" key="1">
    <citation type="submission" date="2022-10" db="EMBL/GenBank/DDBJ databases">
        <title>Tapping the CABI collections for fungal endophytes: first genome assemblies for Collariella, Neodidymelliopsis, Ascochyta clinopodiicola, Didymella pomorum, Didymosphaeria variabile, Neocosmospora piperis and Neocucurbitaria cava.</title>
        <authorList>
            <person name="Hill R."/>
        </authorList>
    </citation>
    <scope>NUCLEOTIDE SEQUENCE</scope>
    <source>
        <strain evidence="3">IMI 366586</strain>
    </source>
</reference>
<feature type="coiled-coil region" evidence="1">
    <location>
        <begin position="93"/>
        <end position="155"/>
    </location>
</feature>
<evidence type="ECO:0000256" key="1">
    <source>
        <dbReference type="SAM" id="Coils"/>
    </source>
</evidence>
<dbReference type="AlphaFoldDB" id="A0A9W8TDP5"/>
<dbReference type="Proteomes" id="UP001140502">
    <property type="component" value="Unassembled WGS sequence"/>
</dbReference>
<feature type="compositionally biased region" description="Polar residues" evidence="2">
    <location>
        <begin position="213"/>
        <end position="222"/>
    </location>
</feature>
<sequence>MALQRHRSVPVELLPLSLEQGQYDGPLLPSYSTTPNPYLSPPDPGKSKFLALSDALAGMTFELDLRHVNARARCLERDVQRLVTITADDQDFRRNNEAKLTRLMQEIEAVKAHMARYEGPLVTQADIDRLKQEMAEAWRTEMDDLKVQMDLLAEQMRQTRRPIRAKEVEGNNQTTRASTTQPLPTQPALQPTLRMETRAKRRERLEFRHNRQQGKCFQSTKAPPQVPNSDPELSAPSNYEHRIAEAINSTKRWNREHKVTKCSDPEFIVNYLTKQGQRDPGIAKVFQRAILKRAFQGTKMKTGEPWHPRDLKELCQNVTWRDVIDVATEVLVTKKHRTVQLLGRPI</sequence>
<protein>
    <submittedName>
        <fullName evidence="3">Uncharacterized protein</fullName>
    </submittedName>
</protein>
<evidence type="ECO:0000313" key="3">
    <source>
        <dbReference type="EMBL" id="KAJ4308841.1"/>
    </source>
</evidence>
<proteinExistence type="predicted"/>
<feature type="region of interest" description="Disordered" evidence="2">
    <location>
        <begin position="210"/>
        <end position="236"/>
    </location>
</feature>
<dbReference type="EMBL" id="JAPEUR010000486">
    <property type="protein sequence ID" value="KAJ4308841.1"/>
    <property type="molecule type" value="Genomic_DNA"/>
</dbReference>
<name>A0A9W8TDP5_9HYPO</name>
<comment type="caution">
    <text evidence="3">The sequence shown here is derived from an EMBL/GenBank/DDBJ whole genome shotgun (WGS) entry which is preliminary data.</text>
</comment>